<dbReference type="Proteomes" id="UP000479987">
    <property type="component" value="Unassembled WGS sequence"/>
</dbReference>
<feature type="transmembrane region" description="Helical" evidence="1">
    <location>
        <begin position="40"/>
        <end position="58"/>
    </location>
</feature>
<proteinExistence type="predicted"/>
<feature type="non-terminal residue" evidence="2">
    <location>
        <position position="160"/>
    </location>
</feature>
<organism evidence="2 3">
    <name type="scientific">Nylanderia fulva</name>
    <dbReference type="NCBI Taxonomy" id="613905"/>
    <lineage>
        <taxon>Eukaryota</taxon>
        <taxon>Metazoa</taxon>
        <taxon>Ecdysozoa</taxon>
        <taxon>Arthropoda</taxon>
        <taxon>Hexapoda</taxon>
        <taxon>Insecta</taxon>
        <taxon>Pterygota</taxon>
        <taxon>Neoptera</taxon>
        <taxon>Endopterygota</taxon>
        <taxon>Hymenoptera</taxon>
        <taxon>Apocrita</taxon>
        <taxon>Aculeata</taxon>
        <taxon>Formicoidea</taxon>
        <taxon>Formicidae</taxon>
        <taxon>Formicinae</taxon>
        <taxon>Nylanderia</taxon>
    </lineage>
</organism>
<evidence type="ECO:0000313" key="2">
    <source>
        <dbReference type="EMBL" id="KAF3054649.1"/>
    </source>
</evidence>
<accession>A0A6G1LS83</accession>
<keyword evidence="1" id="KW-0472">Membrane</keyword>
<keyword evidence="1" id="KW-0812">Transmembrane</keyword>
<evidence type="ECO:0000313" key="3">
    <source>
        <dbReference type="Proteomes" id="UP000479987"/>
    </source>
</evidence>
<name>A0A6G1LS83_9HYME</name>
<dbReference type="AlphaFoldDB" id="A0A6G1LS83"/>
<dbReference type="EMBL" id="SGBU01000001">
    <property type="protein sequence ID" value="KAF3054649.1"/>
    <property type="molecule type" value="Genomic_DNA"/>
</dbReference>
<feature type="transmembrane region" description="Helical" evidence="1">
    <location>
        <begin position="123"/>
        <end position="141"/>
    </location>
</feature>
<gene>
    <name evidence="2" type="primary">Or-402</name>
    <name evidence="2" type="synonym">Nful_v1.0-Or-402-CTEdH</name>
    <name evidence="2" type="ORF">NFUL_NFUL000011</name>
</gene>
<keyword evidence="1" id="KW-1133">Transmembrane helix</keyword>
<comment type="caution">
    <text evidence="2">The sequence shown here is derived from an EMBL/GenBank/DDBJ whole genome shotgun (WGS) entry which is preliminary data.</text>
</comment>
<evidence type="ECO:0000256" key="1">
    <source>
        <dbReference type="SAM" id="Phobius"/>
    </source>
</evidence>
<keyword evidence="2" id="KW-0675">Receptor</keyword>
<reference evidence="2 3" key="1">
    <citation type="submission" date="2019-08" db="EMBL/GenBank/DDBJ databases">
        <title>High quality draft denovo assembly of Nylanderia fulva.</title>
        <authorList>
            <person name="Vargo E.L."/>
            <person name="Tarone A.M."/>
            <person name="Konganti K.R."/>
        </authorList>
    </citation>
    <scope>NUCLEOTIDE SEQUENCE [LARGE SCALE GENOMIC DNA]</scope>
    <source>
        <strain evidence="2">TAMU-Nful-2015</strain>
        <tissue evidence="2">Whole body</tissue>
    </source>
</reference>
<protein>
    <submittedName>
        <fullName evidence="2">Odorant receptor 402</fullName>
    </submittedName>
</protein>
<sequence>MLGKLTPKNIIAFTKLCLVISLLWPLPAIATNQQVVRFRVLRLLTLVNICALFIPLILTLQDWNDHFEICIKTIPLIIATGQSFIEMGICHGQHKHLQLYRVAHNSRITFYGQIERVKLNRKVLYHFAIFAIIIELLTKISKRMSSIKSIILLFGATTLV</sequence>
<keyword evidence="3" id="KW-1185">Reference proteome</keyword>